<comment type="subcellular location">
    <subcellularLocation>
        <location evidence="1">Cell outer membrane</location>
    </subcellularLocation>
</comment>
<evidence type="ECO:0000259" key="7">
    <source>
        <dbReference type="Pfam" id="PF13505"/>
    </source>
</evidence>
<keyword evidence="4" id="KW-0998">Cell outer membrane</keyword>
<feature type="domain" description="Outer membrane protein beta-barrel" evidence="7">
    <location>
        <begin position="245"/>
        <end position="449"/>
    </location>
</feature>
<dbReference type="OrthoDB" id="9815357at2"/>
<sequence>MKSLCLTTAALLSLTAGAQAADMAAKAPYYKAPVVAVYDWTGFYLGVNAGIGLGRDRAIHNDGFLGTESTYLSPQGALGGGQVGYNWQTGSTLGPVVYGLEADIQGAGLSDDRTNLGSPFVSTTYNQKIDWFGTVRGRIGLATGPVLGYVTGGYAYGNVKTSIAFDNAGTVFSTNKIQNGWTVGSGVEASLGGNWTGKIEYLYLNMGNNSYAFGPQTLNTEVRENIFRVGLNYRVGGSAVYTPVVAADWTGWYLGGNVGSGTGRDRSSISKPGDLPGDPATSLIFNLAPDGINGGLQLGYNWQAANWVYGLEADIQASSQRDNKTVIDFGSLAYDAKLPWFGTVRGRLGYSVGSTLFYATGGYAYGGVKTKISEDGIQVFNVSTTKSGWTAGAGIETPFRLLGLFGPNWTSKTEYLYVDLGTASNTVNTTTVTTNVTEHIFRTGLNYHFNSPVVARY</sequence>
<feature type="signal peptide" evidence="6">
    <location>
        <begin position="1"/>
        <end position="20"/>
    </location>
</feature>
<feature type="domain" description="Outer membrane protein beta-barrel" evidence="7">
    <location>
        <begin position="9"/>
        <end position="234"/>
    </location>
</feature>
<comment type="similarity">
    <text evidence="5">Belongs to the Omp25/RopB family.</text>
</comment>
<evidence type="ECO:0000256" key="3">
    <source>
        <dbReference type="ARBA" id="ARBA00023136"/>
    </source>
</evidence>
<dbReference type="RefSeq" id="WP_068737526.1">
    <property type="nucleotide sequence ID" value="NZ_LVYV01000054.1"/>
</dbReference>
<evidence type="ECO:0000256" key="6">
    <source>
        <dbReference type="SAM" id="SignalP"/>
    </source>
</evidence>
<dbReference type="SUPFAM" id="SSF56925">
    <property type="entry name" value="OMPA-like"/>
    <property type="match status" value="2"/>
</dbReference>
<accession>A0A163XDX8</accession>
<keyword evidence="2 6" id="KW-0732">Signal</keyword>
<comment type="caution">
    <text evidence="8">The sequence shown here is derived from an EMBL/GenBank/DDBJ whole genome shotgun (WGS) entry which is preliminary data.</text>
</comment>
<evidence type="ECO:0000256" key="1">
    <source>
        <dbReference type="ARBA" id="ARBA00004442"/>
    </source>
</evidence>
<dbReference type="Pfam" id="PF13505">
    <property type="entry name" value="OMP_b-brl"/>
    <property type="match status" value="2"/>
</dbReference>
<evidence type="ECO:0000313" key="8">
    <source>
        <dbReference type="EMBL" id="KZD20786.1"/>
    </source>
</evidence>
<dbReference type="EMBL" id="LVYV01000054">
    <property type="protein sequence ID" value="KZD20786.1"/>
    <property type="molecule type" value="Genomic_DNA"/>
</dbReference>
<dbReference type="Gene3D" id="2.40.160.20">
    <property type="match status" value="2"/>
</dbReference>
<evidence type="ECO:0000313" key="9">
    <source>
        <dbReference type="Proteomes" id="UP000076574"/>
    </source>
</evidence>
<keyword evidence="3" id="KW-0472">Membrane</keyword>
<name>A0A163XDX8_9BRAD</name>
<dbReference type="AlphaFoldDB" id="A0A163XDX8"/>
<evidence type="ECO:0000256" key="2">
    <source>
        <dbReference type="ARBA" id="ARBA00022729"/>
    </source>
</evidence>
<proteinExistence type="inferred from homology"/>
<dbReference type="GO" id="GO:0009279">
    <property type="term" value="C:cell outer membrane"/>
    <property type="evidence" value="ECO:0007669"/>
    <property type="project" value="UniProtKB-SubCell"/>
</dbReference>
<reference evidence="8 9" key="1">
    <citation type="submission" date="2016-03" db="EMBL/GenBank/DDBJ databases">
        <title>Microsymbionts genomes from the relict species Vavilovia formosa (Stev.) Fed.</title>
        <authorList>
            <person name="Kopat V."/>
            <person name="Chirak E."/>
            <person name="Kimeklis A."/>
            <person name="Andronov E."/>
        </authorList>
    </citation>
    <scope>NUCLEOTIDE SEQUENCE [LARGE SCALE GENOMIC DNA]</scope>
    <source>
        <strain evidence="8 9">Vaf07</strain>
    </source>
</reference>
<dbReference type="PANTHER" id="PTHR34001">
    <property type="entry name" value="BLL7405 PROTEIN"/>
    <property type="match status" value="1"/>
</dbReference>
<dbReference type="Proteomes" id="UP000076574">
    <property type="component" value="Unassembled WGS sequence"/>
</dbReference>
<keyword evidence="9" id="KW-1185">Reference proteome</keyword>
<evidence type="ECO:0000256" key="4">
    <source>
        <dbReference type="ARBA" id="ARBA00023237"/>
    </source>
</evidence>
<dbReference type="STRING" id="943830.A4A58_16150"/>
<evidence type="ECO:0000256" key="5">
    <source>
        <dbReference type="ARBA" id="ARBA00038306"/>
    </source>
</evidence>
<protein>
    <recommendedName>
        <fullName evidence="7">Outer membrane protein beta-barrel domain-containing protein</fullName>
    </recommendedName>
</protein>
<gene>
    <name evidence="8" type="ORF">A4A58_16150</name>
</gene>
<organism evidence="8 9">
    <name type="scientific">Tardiphaga robiniae</name>
    <dbReference type="NCBI Taxonomy" id="943830"/>
    <lineage>
        <taxon>Bacteria</taxon>
        <taxon>Pseudomonadati</taxon>
        <taxon>Pseudomonadota</taxon>
        <taxon>Alphaproteobacteria</taxon>
        <taxon>Hyphomicrobiales</taxon>
        <taxon>Nitrobacteraceae</taxon>
        <taxon>Tardiphaga</taxon>
    </lineage>
</organism>
<feature type="chain" id="PRO_5007847425" description="Outer membrane protein beta-barrel domain-containing protein" evidence="6">
    <location>
        <begin position="21"/>
        <end position="457"/>
    </location>
</feature>
<dbReference type="InterPro" id="IPR051692">
    <property type="entry name" value="OMP-like"/>
</dbReference>
<dbReference type="InterPro" id="IPR027385">
    <property type="entry name" value="Beta-barrel_OMP"/>
</dbReference>
<dbReference type="InterPro" id="IPR011250">
    <property type="entry name" value="OMP/PagP_B-barrel"/>
</dbReference>
<dbReference type="PANTHER" id="PTHR34001:SF3">
    <property type="entry name" value="BLL7405 PROTEIN"/>
    <property type="match status" value="1"/>
</dbReference>